<organism evidence="1 2">
    <name type="scientific">Mangrovihabitans endophyticus</name>
    <dbReference type="NCBI Taxonomy" id="1751298"/>
    <lineage>
        <taxon>Bacteria</taxon>
        <taxon>Bacillati</taxon>
        <taxon>Actinomycetota</taxon>
        <taxon>Actinomycetes</taxon>
        <taxon>Micromonosporales</taxon>
        <taxon>Micromonosporaceae</taxon>
        <taxon>Mangrovihabitans</taxon>
    </lineage>
</organism>
<keyword evidence="2" id="KW-1185">Reference proteome</keyword>
<gene>
    <name evidence="1" type="ORF">GCM10012284_58370</name>
</gene>
<proteinExistence type="predicted"/>
<comment type="caution">
    <text evidence="1">The sequence shown here is derived from an EMBL/GenBank/DDBJ whole genome shotgun (WGS) entry which is preliminary data.</text>
</comment>
<sequence>MATAVLRVKLIGGDRMDITYDDPGISDQDTLLEHVISTLAQDSGTLRTTHGDRLVVIYGRGVAAIEFAPRGAVV</sequence>
<dbReference type="Proteomes" id="UP000656042">
    <property type="component" value="Unassembled WGS sequence"/>
</dbReference>
<reference evidence="1" key="1">
    <citation type="journal article" date="2014" name="Int. J. Syst. Evol. Microbiol.">
        <title>Complete genome sequence of Corynebacterium casei LMG S-19264T (=DSM 44701T), isolated from a smear-ripened cheese.</title>
        <authorList>
            <consortium name="US DOE Joint Genome Institute (JGI-PGF)"/>
            <person name="Walter F."/>
            <person name="Albersmeier A."/>
            <person name="Kalinowski J."/>
            <person name="Ruckert C."/>
        </authorList>
    </citation>
    <scope>NUCLEOTIDE SEQUENCE</scope>
    <source>
        <strain evidence="1">CGMCC 4.7299</strain>
    </source>
</reference>
<reference evidence="1" key="2">
    <citation type="submission" date="2020-09" db="EMBL/GenBank/DDBJ databases">
        <authorList>
            <person name="Sun Q."/>
            <person name="Zhou Y."/>
        </authorList>
    </citation>
    <scope>NUCLEOTIDE SEQUENCE</scope>
    <source>
        <strain evidence="1">CGMCC 4.7299</strain>
    </source>
</reference>
<dbReference type="AlphaFoldDB" id="A0A8J3C447"/>
<evidence type="ECO:0000313" key="2">
    <source>
        <dbReference type="Proteomes" id="UP000656042"/>
    </source>
</evidence>
<protein>
    <submittedName>
        <fullName evidence="1">Uncharacterized protein</fullName>
    </submittedName>
</protein>
<dbReference type="EMBL" id="BMMX01000050">
    <property type="protein sequence ID" value="GGL16057.1"/>
    <property type="molecule type" value="Genomic_DNA"/>
</dbReference>
<dbReference type="RefSeq" id="WP_189082549.1">
    <property type="nucleotide sequence ID" value="NZ_BMMX01000050.1"/>
</dbReference>
<accession>A0A8J3C447</accession>
<name>A0A8J3C447_9ACTN</name>
<evidence type="ECO:0000313" key="1">
    <source>
        <dbReference type="EMBL" id="GGL16057.1"/>
    </source>
</evidence>